<organism evidence="5 6">
    <name type="scientific">Crocodylus porosus</name>
    <name type="common">Saltwater crocodile</name>
    <name type="synonym">Estuarine crocodile</name>
    <dbReference type="NCBI Taxonomy" id="8502"/>
    <lineage>
        <taxon>Eukaryota</taxon>
        <taxon>Metazoa</taxon>
        <taxon>Chordata</taxon>
        <taxon>Craniata</taxon>
        <taxon>Vertebrata</taxon>
        <taxon>Euteleostomi</taxon>
        <taxon>Archelosauria</taxon>
        <taxon>Archosauria</taxon>
        <taxon>Crocodylia</taxon>
        <taxon>Longirostres</taxon>
        <taxon>Crocodylidae</taxon>
        <taxon>Crocodylus</taxon>
    </lineage>
</organism>
<dbReference type="FunFam" id="2.60.40.10:FF:000002">
    <property type="entry name" value="Titin a"/>
    <property type="match status" value="2"/>
</dbReference>
<dbReference type="GO" id="GO:0031430">
    <property type="term" value="C:M band"/>
    <property type="evidence" value="ECO:0007669"/>
    <property type="project" value="TreeGrafter"/>
</dbReference>
<dbReference type="InterPro" id="IPR007110">
    <property type="entry name" value="Ig-like_dom"/>
</dbReference>
<dbReference type="SMART" id="SM00408">
    <property type="entry name" value="IGc2"/>
    <property type="match status" value="2"/>
</dbReference>
<evidence type="ECO:0008006" key="7">
    <source>
        <dbReference type="Google" id="ProtNLM"/>
    </source>
</evidence>
<dbReference type="InterPro" id="IPR003961">
    <property type="entry name" value="FN3_dom"/>
</dbReference>
<feature type="domain" description="Ig-like" evidence="3">
    <location>
        <begin position="193"/>
        <end position="278"/>
    </location>
</feature>
<evidence type="ECO:0000256" key="2">
    <source>
        <dbReference type="ARBA" id="ARBA00023319"/>
    </source>
</evidence>
<dbReference type="CDD" id="cd05748">
    <property type="entry name" value="Ig_Titin_like"/>
    <property type="match status" value="2"/>
</dbReference>
<proteinExistence type="predicted"/>
<dbReference type="PANTHER" id="PTHR14340">
    <property type="entry name" value="MICROFIBRIL-ASSOCIATED GLYCOPROTEIN 3"/>
    <property type="match status" value="1"/>
</dbReference>
<dbReference type="PROSITE" id="PS50835">
    <property type="entry name" value="IG_LIKE"/>
    <property type="match status" value="2"/>
</dbReference>
<dbReference type="FunFam" id="2.60.40.10:FF:000135">
    <property type="entry name" value="Titin a"/>
    <property type="match status" value="1"/>
</dbReference>
<dbReference type="InterPro" id="IPR003599">
    <property type="entry name" value="Ig_sub"/>
</dbReference>
<feature type="domain" description="Fibronectin type-III" evidence="4">
    <location>
        <begin position="289"/>
        <end position="378"/>
    </location>
</feature>
<dbReference type="Pfam" id="PF00041">
    <property type="entry name" value="fn3"/>
    <property type="match status" value="3"/>
</dbReference>
<reference evidence="5" key="2">
    <citation type="submission" date="2025-09" db="UniProtKB">
        <authorList>
            <consortium name="Ensembl"/>
        </authorList>
    </citation>
    <scope>IDENTIFICATION</scope>
</reference>
<keyword evidence="2" id="KW-0393">Immunoglobulin domain</keyword>
<reference evidence="5" key="1">
    <citation type="submission" date="2025-08" db="UniProtKB">
        <authorList>
            <consortium name="Ensembl"/>
        </authorList>
    </citation>
    <scope>IDENTIFICATION</scope>
</reference>
<dbReference type="Proteomes" id="UP000594220">
    <property type="component" value="Unplaced"/>
</dbReference>
<dbReference type="InterPro" id="IPR013098">
    <property type="entry name" value="Ig_I-set"/>
</dbReference>
<evidence type="ECO:0000313" key="6">
    <source>
        <dbReference type="Proteomes" id="UP000594220"/>
    </source>
</evidence>
<feature type="domain" description="Fibronectin type-III" evidence="4">
    <location>
        <begin position="91"/>
        <end position="189"/>
    </location>
</feature>
<dbReference type="PROSITE" id="PS50853">
    <property type="entry name" value="FN3"/>
    <property type="match status" value="3"/>
</dbReference>
<dbReference type="SMART" id="SM00409">
    <property type="entry name" value="IG"/>
    <property type="match status" value="2"/>
</dbReference>
<evidence type="ECO:0000259" key="3">
    <source>
        <dbReference type="PROSITE" id="PS50835"/>
    </source>
</evidence>
<keyword evidence="1" id="KW-0677">Repeat</keyword>
<dbReference type="InterPro" id="IPR013783">
    <property type="entry name" value="Ig-like_fold"/>
</dbReference>
<dbReference type="GO" id="GO:0008307">
    <property type="term" value="F:structural constituent of muscle"/>
    <property type="evidence" value="ECO:0007669"/>
    <property type="project" value="TreeGrafter"/>
</dbReference>
<dbReference type="AlphaFoldDB" id="A0A7M4F4T2"/>
<dbReference type="GO" id="GO:0045214">
    <property type="term" value="P:sarcomere organization"/>
    <property type="evidence" value="ECO:0007669"/>
    <property type="project" value="TreeGrafter"/>
</dbReference>
<evidence type="ECO:0000256" key="1">
    <source>
        <dbReference type="ARBA" id="ARBA00022737"/>
    </source>
</evidence>
<protein>
    <recommendedName>
        <fullName evidence="7">Titin</fullName>
    </recommendedName>
</protein>
<dbReference type="CDD" id="cd00063">
    <property type="entry name" value="FN3"/>
    <property type="match status" value="3"/>
</dbReference>
<dbReference type="SUPFAM" id="SSF49265">
    <property type="entry name" value="Fibronectin type III"/>
    <property type="match status" value="2"/>
</dbReference>
<name>A0A7M4F4T2_CROPO</name>
<feature type="domain" description="Fibronectin type-III" evidence="4">
    <location>
        <begin position="1"/>
        <end position="88"/>
    </location>
</feature>
<keyword evidence="6" id="KW-1185">Reference proteome</keyword>
<dbReference type="GeneTree" id="ENSGT01110000267173"/>
<dbReference type="PRINTS" id="PR00014">
    <property type="entry name" value="FNTYPEIII"/>
</dbReference>
<dbReference type="Ensembl" id="ENSCPRT00005022868.1">
    <property type="protein sequence ID" value="ENSCPRP00005019556.1"/>
    <property type="gene ID" value="ENSCPRG00005013628.1"/>
</dbReference>
<dbReference type="Pfam" id="PF07679">
    <property type="entry name" value="I-set"/>
    <property type="match status" value="2"/>
</dbReference>
<dbReference type="SUPFAM" id="SSF48726">
    <property type="entry name" value="Immunoglobulin"/>
    <property type="match status" value="2"/>
</dbReference>
<evidence type="ECO:0000313" key="5">
    <source>
        <dbReference type="Ensembl" id="ENSCPRP00005019556.1"/>
    </source>
</evidence>
<dbReference type="GO" id="GO:0048738">
    <property type="term" value="P:cardiac muscle tissue development"/>
    <property type="evidence" value="ECO:0007669"/>
    <property type="project" value="TreeGrafter"/>
</dbReference>
<dbReference type="InterPro" id="IPR036179">
    <property type="entry name" value="Ig-like_dom_sf"/>
</dbReference>
<dbReference type="InterPro" id="IPR036116">
    <property type="entry name" value="FN3_sf"/>
</dbReference>
<sequence length="566" mass="61992">MSDGVTVGPITVKDYVITPEADLSDIPGGKIASMRWVKVSSKRAIAETRYRVTGLTEGNEYEFHVMAENAAGVGPPSAVSRLIKCREPVNPPSAPTVVKVTDTSKTSVSLEWTRPVFDGGMEIIGYIIEMCKADLEEWHKVNAETCIATKYTVTDLEAGEHYKFRVSAVNAAGKGESCEVPATIQTTDRLSAPEIDIDANFKQTHIVRAGASIRLFIAFSGRPVPTAIWSKADSNLTLRADIHTTDSFSTLTVEDCNRNDAGKYVFSVENNSGSKSITFTVKVLDTPGPPGPITFKDVTRTSITLMWDAPVLDGGARIHHYIVEKREASRRTGQTKQLTFTVEGLVENNEYEFRVRAKNDAGYSEPREAFSSVIIKEPQIEPTADLSGISRQLITCKAGSTFTIDIPISGPKNAAGVLSKGSETTGAVICKDEYCKKYSNDHLKYYISSSFNNMLIYFSRFPFFIAPPKAELDARLQGDIVTIRAGSDLVLEASIGGKPEPKVFWSKGDKELDLCEKISLQYTSKRAIAIIKFCDRSDSGKYTLTVKNASGTKQVSVLVKVLGMYF</sequence>
<feature type="domain" description="Ig-like" evidence="3">
    <location>
        <begin position="468"/>
        <end position="556"/>
    </location>
</feature>
<dbReference type="SMART" id="SM00060">
    <property type="entry name" value="FN3"/>
    <property type="match status" value="3"/>
</dbReference>
<dbReference type="InterPro" id="IPR003598">
    <property type="entry name" value="Ig_sub2"/>
</dbReference>
<evidence type="ECO:0000259" key="4">
    <source>
        <dbReference type="PROSITE" id="PS50853"/>
    </source>
</evidence>
<dbReference type="PANTHER" id="PTHR14340:SF13">
    <property type="entry name" value="TITIN"/>
    <property type="match status" value="1"/>
</dbReference>
<accession>A0A7M4F4T2</accession>
<dbReference type="FunFam" id="2.60.40.10:FF:000056">
    <property type="entry name" value="twitchin isoform X4"/>
    <property type="match status" value="1"/>
</dbReference>
<dbReference type="Gene3D" id="2.60.40.10">
    <property type="entry name" value="Immunoglobulins"/>
    <property type="match status" value="5"/>
</dbReference>